<sequence length="220" mass="22512">MSLPLTGPSRPPASGGKPTSLVVLLHGLGADGQDLIELADHLAPLLPDTAFIAPNAPEPCDMAPYGYQWFSLQERTPAVMAAGADRAAPVLAAFLETELAARGLDARRLALLGFSQGTMMSLHVGPRLSPGPAAIVGFSGALVAPERLAAEHRSNPPVLLIHGDADPVVPFPAMAAAASGLATAGIAAETLRRPGLGHGIDGPGFNAAAQFLVRHLRQPG</sequence>
<protein>
    <submittedName>
        <fullName evidence="4">Phospholipase</fullName>
    </submittedName>
</protein>
<dbReference type="PANTHER" id="PTHR10655:SF17">
    <property type="entry name" value="LYSOPHOSPHOLIPASE-LIKE PROTEIN 1"/>
    <property type="match status" value="1"/>
</dbReference>
<evidence type="ECO:0000259" key="3">
    <source>
        <dbReference type="Pfam" id="PF02230"/>
    </source>
</evidence>
<dbReference type="Gene3D" id="3.40.50.1820">
    <property type="entry name" value="alpha/beta hydrolase"/>
    <property type="match status" value="1"/>
</dbReference>
<evidence type="ECO:0000313" key="5">
    <source>
        <dbReference type="Proteomes" id="UP000646365"/>
    </source>
</evidence>
<gene>
    <name evidence="4" type="ORF">GCM10011611_51390</name>
</gene>
<dbReference type="InterPro" id="IPR050565">
    <property type="entry name" value="LYPA1-2/EST-like"/>
</dbReference>
<keyword evidence="2" id="KW-0378">Hydrolase</keyword>
<evidence type="ECO:0000256" key="2">
    <source>
        <dbReference type="ARBA" id="ARBA00022801"/>
    </source>
</evidence>
<dbReference type="InterPro" id="IPR029058">
    <property type="entry name" value="AB_hydrolase_fold"/>
</dbReference>
<dbReference type="SUPFAM" id="SSF53474">
    <property type="entry name" value="alpha/beta-Hydrolases"/>
    <property type="match status" value="1"/>
</dbReference>
<dbReference type="GO" id="GO:0016787">
    <property type="term" value="F:hydrolase activity"/>
    <property type="evidence" value="ECO:0007669"/>
    <property type="project" value="UniProtKB-KW"/>
</dbReference>
<evidence type="ECO:0000256" key="1">
    <source>
        <dbReference type="ARBA" id="ARBA00006499"/>
    </source>
</evidence>
<dbReference type="Pfam" id="PF02230">
    <property type="entry name" value="Abhydrolase_2"/>
    <property type="match status" value="1"/>
</dbReference>
<organism evidence="4 5">
    <name type="scientific">Aliidongia dinghuensis</name>
    <dbReference type="NCBI Taxonomy" id="1867774"/>
    <lineage>
        <taxon>Bacteria</taxon>
        <taxon>Pseudomonadati</taxon>
        <taxon>Pseudomonadota</taxon>
        <taxon>Alphaproteobacteria</taxon>
        <taxon>Rhodospirillales</taxon>
        <taxon>Dongiaceae</taxon>
        <taxon>Aliidongia</taxon>
    </lineage>
</organism>
<evidence type="ECO:0000313" key="4">
    <source>
        <dbReference type="EMBL" id="GGF38769.1"/>
    </source>
</evidence>
<keyword evidence="5" id="KW-1185">Reference proteome</keyword>
<dbReference type="EMBL" id="BMJQ01000015">
    <property type="protein sequence ID" value="GGF38769.1"/>
    <property type="molecule type" value="Genomic_DNA"/>
</dbReference>
<reference evidence="4" key="1">
    <citation type="journal article" date="2014" name="Int. J. Syst. Evol. Microbiol.">
        <title>Complete genome sequence of Corynebacterium casei LMG S-19264T (=DSM 44701T), isolated from a smear-ripened cheese.</title>
        <authorList>
            <consortium name="US DOE Joint Genome Institute (JGI-PGF)"/>
            <person name="Walter F."/>
            <person name="Albersmeier A."/>
            <person name="Kalinowski J."/>
            <person name="Ruckert C."/>
        </authorList>
    </citation>
    <scope>NUCLEOTIDE SEQUENCE</scope>
    <source>
        <strain evidence="4">CGMCC 1.15725</strain>
    </source>
</reference>
<dbReference type="PANTHER" id="PTHR10655">
    <property type="entry name" value="LYSOPHOSPHOLIPASE-RELATED"/>
    <property type="match status" value="1"/>
</dbReference>
<name>A0A8J2YXX7_9PROT</name>
<dbReference type="InterPro" id="IPR003140">
    <property type="entry name" value="PLipase/COase/thioEstase"/>
</dbReference>
<reference evidence="4" key="2">
    <citation type="submission" date="2020-09" db="EMBL/GenBank/DDBJ databases">
        <authorList>
            <person name="Sun Q."/>
            <person name="Zhou Y."/>
        </authorList>
    </citation>
    <scope>NUCLEOTIDE SEQUENCE</scope>
    <source>
        <strain evidence="4">CGMCC 1.15725</strain>
    </source>
</reference>
<proteinExistence type="inferred from homology"/>
<dbReference type="AlphaFoldDB" id="A0A8J2YXX7"/>
<comment type="caution">
    <text evidence="4">The sequence shown here is derived from an EMBL/GenBank/DDBJ whole genome shotgun (WGS) entry which is preliminary data.</text>
</comment>
<dbReference type="Proteomes" id="UP000646365">
    <property type="component" value="Unassembled WGS sequence"/>
</dbReference>
<feature type="domain" description="Phospholipase/carboxylesterase/thioesterase" evidence="3">
    <location>
        <begin position="15"/>
        <end position="214"/>
    </location>
</feature>
<comment type="similarity">
    <text evidence="1">Belongs to the AB hydrolase superfamily. AB hydrolase 2 family.</text>
</comment>
<dbReference type="RefSeq" id="WP_189051012.1">
    <property type="nucleotide sequence ID" value="NZ_BMJQ01000015.1"/>
</dbReference>
<accession>A0A8J2YXX7</accession>